<organism evidence="8 9">
    <name type="scientific">Thiomicrorhabdus lithotrophica</name>
    <dbReference type="NCBI Taxonomy" id="2949997"/>
    <lineage>
        <taxon>Bacteria</taxon>
        <taxon>Pseudomonadati</taxon>
        <taxon>Pseudomonadota</taxon>
        <taxon>Gammaproteobacteria</taxon>
        <taxon>Thiotrichales</taxon>
        <taxon>Piscirickettsiaceae</taxon>
        <taxon>Thiomicrorhabdus</taxon>
    </lineage>
</organism>
<evidence type="ECO:0000256" key="1">
    <source>
        <dbReference type="ARBA" id="ARBA00022475"/>
    </source>
</evidence>
<feature type="chain" id="PRO_5046251381" evidence="7">
    <location>
        <begin position="24"/>
        <end position="211"/>
    </location>
</feature>
<reference evidence="8 9" key="1">
    <citation type="submission" date="2022-06" db="EMBL/GenBank/DDBJ databases">
        <title>Thiomicrohabdus sp. nov, an obligately chemolithoautotrophic, sulfur-oxidizing bacterium isolated from beach of Guanyin Mountain. Amoy.</title>
        <authorList>
            <person name="Zhu H."/>
        </authorList>
    </citation>
    <scope>NUCLEOTIDE SEQUENCE [LARGE SCALE GENOMIC DNA]</scope>
    <source>
        <strain evidence="8 9">XGS-01</strain>
    </source>
</reference>
<evidence type="ECO:0000256" key="3">
    <source>
        <dbReference type="ARBA" id="ARBA00022692"/>
    </source>
</evidence>
<dbReference type="PANTHER" id="PTHR37481:SF1">
    <property type="entry name" value="LIPOPOLYSACCHARIDE EXPORT SYSTEM PROTEIN LPTC"/>
    <property type="match status" value="1"/>
</dbReference>
<evidence type="ECO:0000313" key="9">
    <source>
        <dbReference type="Proteomes" id="UP001222275"/>
    </source>
</evidence>
<sequence length="211" mass="23539">MRLSRLRIILLTLLLATVALWIANQQNQSTSKTEVAVSQPLAYSWQAKDTTIWKIAPGEQDKHTIIHAENIHYKDEVKKSEFTSPSVQIIEKDSVTNLSSLKGESTNDEVVTFKGKVVITQTSMTNSDQNSASQTTLNTESLSYNSQTNQAYTDAKVFIKQYNGETTGTGLKADLTNSEFELLLDVKSTYHPNDMQPKKWPSSQSSHPKGQ</sequence>
<evidence type="ECO:0000256" key="2">
    <source>
        <dbReference type="ARBA" id="ARBA00022519"/>
    </source>
</evidence>
<accession>A0ABY8CB35</accession>
<feature type="region of interest" description="Disordered" evidence="6">
    <location>
        <begin position="190"/>
        <end position="211"/>
    </location>
</feature>
<dbReference type="EMBL" id="CP102381">
    <property type="protein sequence ID" value="WEJ63191.1"/>
    <property type="molecule type" value="Genomic_DNA"/>
</dbReference>
<keyword evidence="3" id="KW-0812">Transmembrane</keyword>
<dbReference type="InterPro" id="IPR010664">
    <property type="entry name" value="LipoPS_assembly_LptC-rel"/>
</dbReference>
<dbReference type="Pfam" id="PF06835">
    <property type="entry name" value="LptC"/>
    <property type="match status" value="1"/>
</dbReference>
<keyword evidence="1" id="KW-1003">Cell membrane</keyword>
<dbReference type="InterPro" id="IPR052363">
    <property type="entry name" value="LPS_export_LptC"/>
</dbReference>
<proteinExistence type="predicted"/>
<feature type="compositionally biased region" description="Polar residues" evidence="6">
    <location>
        <begin position="201"/>
        <end position="211"/>
    </location>
</feature>
<evidence type="ECO:0000256" key="5">
    <source>
        <dbReference type="ARBA" id="ARBA00023136"/>
    </source>
</evidence>
<dbReference type="Proteomes" id="UP001222275">
    <property type="component" value="Chromosome"/>
</dbReference>
<evidence type="ECO:0000256" key="4">
    <source>
        <dbReference type="ARBA" id="ARBA00022989"/>
    </source>
</evidence>
<dbReference type="PANTHER" id="PTHR37481">
    <property type="entry name" value="LIPOPOLYSACCHARIDE EXPORT SYSTEM PROTEIN LPTC"/>
    <property type="match status" value="1"/>
</dbReference>
<evidence type="ECO:0000256" key="7">
    <source>
        <dbReference type="SAM" id="SignalP"/>
    </source>
</evidence>
<dbReference type="RefSeq" id="WP_275595445.1">
    <property type="nucleotide sequence ID" value="NZ_CP102381.1"/>
</dbReference>
<evidence type="ECO:0000256" key="6">
    <source>
        <dbReference type="SAM" id="MobiDB-lite"/>
    </source>
</evidence>
<keyword evidence="4" id="KW-1133">Transmembrane helix</keyword>
<keyword evidence="7" id="KW-0732">Signal</keyword>
<name>A0ABY8CB35_9GAMM</name>
<dbReference type="Gene3D" id="2.60.450.10">
    <property type="entry name" value="Lipopolysaccharide (LPS) transport protein A like domain"/>
    <property type="match status" value="1"/>
</dbReference>
<dbReference type="NCBIfam" id="TIGR04409">
    <property type="entry name" value="LptC_YrbK"/>
    <property type="match status" value="1"/>
</dbReference>
<keyword evidence="9" id="KW-1185">Reference proteome</keyword>
<keyword evidence="2" id="KW-0997">Cell inner membrane</keyword>
<feature type="signal peptide" evidence="7">
    <location>
        <begin position="1"/>
        <end position="23"/>
    </location>
</feature>
<keyword evidence="5" id="KW-0472">Membrane</keyword>
<gene>
    <name evidence="8" type="primary">lptC</name>
    <name evidence="8" type="ORF">NR989_02775</name>
</gene>
<evidence type="ECO:0000313" key="8">
    <source>
        <dbReference type="EMBL" id="WEJ63191.1"/>
    </source>
</evidence>
<protein>
    <submittedName>
        <fullName evidence="8">LPS export ABC transporter periplasmic protein LptC</fullName>
    </submittedName>
</protein>
<dbReference type="InterPro" id="IPR026265">
    <property type="entry name" value="LptC"/>
</dbReference>